<feature type="compositionally biased region" description="Polar residues" evidence="1">
    <location>
        <begin position="345"/>
        <end position="354"/>
    </location>
</feature>
<accession>A0ABR3EP50</accession>
<feature type="region of interest" description="Disordered" evidence="1">
    <location>
        <begin position="1"/>
        <end position="20"/>
    </location>
</feature>
<feature type="compositionally biased region" description="Low complexity" evidence="1">
    <location>
        <begin position="225"/>
        <end position="238"/>
    </location>
</feature>
<name>A0ABR3EP50_9AGAR</name>
<dbReference type="Proteomes" id="UP001465976">
    <property type="component" value="Unassembled WGS sequence"/>
</dbReference>
<evidence type="ECO:0000313" key="3">
    <source>
        <dbReference type="Proteomes" id="UP001465976"/>
    </source>
</evidence>
<feature type="compositionally biased region" description="Basic and acidic residues" evidence="1">
    <location>
        <begin position="273"/>
        <end position="283"/>
    </location>
</feature>
<feature type="compositionally biased region" description="Low complexity" evidence="1">
    <location>
        <begin position="82"/>
        <end position="97"/>
    </location>
</feature>
<reference evidence="2 3" key="1">
    <citation type="submission" date="2024-02" db="EMBL/GenBank/DDBJ databases">
        <title>A draft genome for the cacao thread blight pathogen Marasmius crinis-equi.</title>
        <authorList>
            <person name="Cohen S.P."/>
            <person name="Baruah I.K."/>
            <person name="Amoako-Attah I."/>
            <person name="Bukari Y."/>
            <person name="Meinhardt L.W."/>
            <person name="Bailey B.A."/>
        </authorList>
    </citation>
    <scope>NUCLEOTIDE SEQUENCE [LARGE SCALE GENOMIC DNA]</scope>
    <source>
        <strain evidence="2 3">GH-76</strain>
    </source>
</reference>
<feature type="compositionally biased region" description="Polar residues" evidence="1">
    <location>
        <begin position="130"/>
        <end position="143"/>
    </location>
</feature>
<protein>
    <submittedName>
        <fullName evidence="2">Uncharacterized protein</fullName>
    </submittedName>
</protein>
<keyword evidence="3" id="KW-1185">Reference proteome</keyword>
<organism evidence="2 3">
    <name type="scientific">Marasmius crinis-equi</name>
    <dbReference type="NCBI Taxonomy" id="585013"/>
    <lineage>
        <taxon>Eukaryota</taxon>
        <taxon>Fungi</taxon>
        <taxon>Dikarya</taxon>
        <taxon>Basidiomycota</taxon>
        <taxon>Agaricomycotina</taxon>
        <taxon>Agaricomycetes</taxon>
        <taxon>Agaricomycetidae</taxon>
        <taxon>Agaricales</taxon>
        <taxon>Marasmiineae</taxon>
        <taxon>Marasmiaceae</taxon>
        <taxon>Marasmius</taxon>
    </lineage>
</organism>
<feature type="compositionally biased region" description="Polar residues" evidence="1">
    <location>
        <begin position="187"/>
        <end position="204"/>
    </location>
</feature>
<evidence type="ECO:0000256" key="1">
    <source>
        <dbReference type="SAM" id="MobiDB-lite"/>
    </source>
</evidence>
<feature type="region of interest" description="Disordered" evidence="1">
    <location>
        <begin position="36"/>
        <end position="354"/>
    </location>
</feature>
<proteinExistence type="predicted"/>
<comment type="caution">
    <text evidence="2">The sequence shown here is derived from an EMBL/GenBank/DDBJ whole genome shotgun (WGS) entry which is preliminary data.</text>
</comment>
<gene>
    <name evidence="2" type="ORF">V5O48_017454</name>
</gene>
<feature type="non-terminal residue" evidence="2">
    <location>
        <position position="1"/>
    </location>
</feature>
<dbReference type="EMBL" id="JBAHYK010002684">
    <property type="protein sequence ID" value="KAL0564591.1"/>
    <property type="molecule type" value="Genomic_DNA"/>
</dbReference>
<feature type="compositionally biased region" description="Basic and acidic residues" evidence="1">
    <location>
        <begin position="41"/>
        <end position="57"/>
    </location>
</feature>
<feature type="compositionally biased region" description="Acidic residues" evidence="1">
    <location>
        <begin position="324"/>
        <end position="344"/>
    </location>
</feature>
<sequence length="531" mass="56652">GQDEETTVVVDGVEMPGWEGNLEEMTDMIKTQLEQVAEQGKGQEVKRRKKTESERSQKIAQLRHNASQKKGAASPVAGSSKTSPSEVSTATTPSTSTRAVCPKRKPTTPAVKPTTSPAVPNRSAAAASTPVGTSREITSSMVCQTGAPCNGTPSSAVAASETGIATQPTQSLPSCQSSPLVAIAPEPSTTPSDAAIPINTSASAADSHVPSILSPAPDSPPPNSPHLSSPHLSCSVLPTPSPPHRMSPLATFRISSPVPDLPSPQSAPVSKATEVEQHSDGSRKRSRELSTSSKGKQGGVAAGSSGSGAKQRRKDSVPKLLSVNEEDNENAEEPAEPSGEEEETPQNNKDNTITIPEDAPAYVWKVAQMCELLCVGPEMNCLIEAWIQLEAAVGFGGNGILTSSSPPSQISKWIQHGRQPTFKAKILDIEMYGNKFTQWFKNCCPAWRTKREGTISMSREVGMDWSEMKLPRQNGVASIIAAMAFWKHALDAVPSNTPRQIQARRRLERQYQEALEEVTYCISQMSQMGAE</sequence>
<evidence type="ECO:0000313" key="2">
    <source>
        <dbReference type="EMBL" id="KAL0564591.1"/>
    </source>
</evidence>
<feature type="compositionally biased region" description="Polar residues" evidence="1">
    <location>
        <begin position="151"/>
        <end position="179"/>
    </location>
</feature>